<reference evidence="2 3" key="1">
    <citation type="submission" date="2024-01" db="EMBL/GenBank/DDBJ databases">
        <title>A draft genome for a cacao thread blight-causing isolate of Paramarasmius palmivorus.</title>
        <authorList>
            <person name="Baruah I.K."/>
            <person name="Bukari Y."/>
            <person name="Amoako-Attah I."/>
            <person name="Meinhardt L.W."/>
            <person name="Bailey B.A."/>
            <person name="Cohen S.P."/>
        </authorList>
    </citation>
    <scope>NUCLEOTIDE SEQUENCE [LARGE SCALE GENOMIC DNA]</scope>
    <source>
        <strain evidence="2 3">GH-12</strain>
    </source>
</reference>
<feature type="region of interest" description="Disordered" evidence="1">
    <location>
        <begin position="1"/>
        <end position="60"/>
    </location>
</feature>
<dbReference type="AlphaFoldDB" id="A0AAW0BDM3"/>
<dbReference type="Proteomes" id="UP001383192">
    <property type="component" value="Unassembled WGS sequence"/>
</dbReference>
<sequence length="106" mass="11708">MSLQQGPSLEDPRSSSILSRNSQTTLSGNPANLDVPSTTANDHTSANGFQREDSTEEDERTISELLAYHKTRRSRKHTKRASKGAYRTVATATRNKAFRQVVCTPS</sequence>
<organism evidence="2 3">
    <name type="scientific">Paramarasmius palmivorus</name>
    <dbReference type="NCBI Taxonomy" id="297713"/>
    <lineage>
        <taxon>Eukaryota</taxon>
        <taxon>Fungi</taxon>
        <taxon>Dikarya</taxon>
        <taxon>Basidiomycota</taxon>
        <taxon>Agaricomycotina</taxon>
        <taxon>Agaricomycetes</taxon>
        <taxon>Agaricomycetidae</taxon>
        <taxon>Agaricales</taxon>
        <taxon>Marasmiineae</taxon>
        <taxon>Marasmiaceae</taxon>
        <taxon>Paramarasmius</taxon>
    </lineage>
</organism>
<feature type="compositionally biased region" description="Polar residues" evidence="1">
    <location>
        <begin position="14"/>
        <end position="48"/>
    </location>
</feature>
<keyword evidence="3" id="KW-1185">Reference proteome</keyword>
<evidence type="ECO:0000313" key="3">
    <source>
        <dbReference type="Proteomes" id="UP001383192"/>
    </source>
</evidence>
<proteinExistence type="predicted"/>
<protein>
    <submittedName>
        <fullName evidence="2">Uncharacterized protein</fullName>
    </submittedName>
</protein>
<comment type="caution">
    <text evidence="2">The sequence shown here is derived from an EMBL/GenBank/DDBJ whole genome shotgun (WGS) entry which is preliminary data.</text>
</comment>
<evidence type="ECO:0000313" key="2">
    <source>
        <dbReference type="EMBL" id="KAK7024309.1"/>
    </source>
</evidence>
<name>A0AAW0BDM3_9AGAR</name>
<evidence type="ECO:0000256" key="1">
    <source>
        <dbReference type="SAM" id="MobiDB-lite"/>
    </source>
</evidence>
<accession>A0AAW0BDM3</accession>
<gene>
    <name evidence="2" type="ORF">VNI00_016433</name>
</gene>
<dbReference type="EMBL" id="JAYKXP010000127">
    <property type="protein sequence ID" value="KAK7024309.1"/>
    <property type="molecule type" value="Genomic_DNA"/>
</dbReference>